<gene>
    <name evidence="3" type="ORF">K7432_017810</name>
</gene>
<evidence type="ECO:0000313" key="4">
    <source>
        <dbReference type="Proteomes" id="UP001479436"/>
    </source>
</evidence>
<evidence type="ECO:0000256" key="2">
    <source>
        <dbReference type="SAM" id="SignalP"/>
    </source>
</evidence>
<name>A0ABR2WCX3_9FUNG</name>
<feature type="signal peptide" evidence="2">
    <location>
        <begin position="1"/>
        <end position="20"/>
    </location>
</feature>
<reference evidence="3 4" key="1">
    <citation type="submission" date="2023-04" db="EMBL/GenBank/DDBJ databases">
        <title>Genome of Basidiobolus ranarum AG-B5.</title>
        <authorList>
            <person name="Stajich J.E."/>
            <person name="Carter-House D."/>
            <person name="Gryganskyi A."/>
        </authorList>
    </citation>
    <scope>NUCLEOTIDE SEQUENCE [LARGE SCALE GENOMIC DNA]</scope>
    <source>
        <strain evidence="3 4">AG-B5</strain>
    </source>
</reference>
<evidence type="ECO:0000256" key="1">
    <source>
        <dbReference type="SAM" id="MobiDB-lite"/>
    </source>
</evidence>
<feature type="chain" id="PRO_5046223939" evidence="2">
    <location>
        <begin position="21"/>
        <end position="164"/>
    </location>
</feature>
<feature type="non-terminal residue" evidence="3">
    <location>
        <position position="164"/>
    </location>
</feature>
<feature type="compositionally biased region" description="Gly residues" evidence="1">
    <location>
        <begin position="149"/>
        <end position="158"/>
    </location>
</feature>
<dbReference type="EMBL" id="JASJQH010004426">
    <property type="protein sequence ID" value="KAK9759141.1"/>
    <property type="molecule type" value="Genomic_DNA"/>
</dbReference>
<keyword evidence="4" id="KW-1185">Reference proteome</keyword>
<comment type="caution">
    <text evidence="3">The sequence shown here is derived from an EMBL/GenBank/DDBJ whole genome shotgun (WGS) entry which is preliminary data.</text>
</comment>
<protein>
    <submittedName>
        <fullName evidence="3">Uncharacterized protein</fullName>
    </submittedName>
</protein>
<accession>A0ABR2WCX3</accession>
<proteinExistence type="predicted"/>
<organism evidence="3 4">
    <name type="scientific">Basidiobolus ranarum</name>
    <dbReference type="NCBI Taxonomy" id="34480"/>
    <lineage>
        <taxon>Eukaryota</taxon>
        <taxon>Fungi</taxon>
        <taxon>Fungi incertae sedis</taxon>
        <taxon>Zoopagomycota</taxon>
        <taxon>Entomophthoromycotina</taxon>
        <taxon>Basidiobolomycetes</taxon>
        <taxon>Basidiobolales</taxon>
        <taxon>Basidiobolaceae</taxon>
        <taxon>Basidiobolus</taxon>
    </lineage>
</organism>
<keyword evidence="2" id="KW-0732">Signal</keyword>
<dbReference type="Proteomes" id="UP001479436">
    <property type="component" value="Unassembled WGS sequence"/>
</dbReference>
<dbReference type="PRINTS" id="PR01228">
    <property type="entry name" value="EGGSHELL"/>
</dbReference>
<evidence type="ECO:0000313" key="3">
    <source>
        <dbReference type="EMBL" id="KAK9759141.1"/>
    </source>
</evidence>
<sequence>MKFLASGSLLFLTTLQITTALPSYGSEGNKSTDYCQSLIIKVNALGAHLDANVCIGRFEEPGHNTVDVAKMDCNDLVAAVKALGIKVKAGLCSGNGNGGHESGYKQGDVEDYNDSSEGEGGDYNEDHPGNGNGGYDEVGDDYDNRHGAGYNGGGGGSDDGYDGG</sequence>
<feature type="compositionally biased region" description="Acidic residues" evidence="1">
    <location>
        <begin position="109"/>
        <end position="123"/>
    </location>
</feature>
<feature type="region of interest" description="Disordered" evidence="1">
    <location>
        <begin position="98"/>
        <end position="164"/>
    </location>
</feature>